<keyword evidence="1" id="KW-0378">Hydrolase</keyword>
<dbReference type="EMBL" id="PYAL01000007">
    <property type="protein sequence ID" value="RXN85337.1"/>
    <property type="molecule type" value="Genomic_DNA"/>
</dbReference>
<organism evidence="4 5">
    <name type="scientific">Achromobacter aloeverae</name>
    <dbReference type="NCBI Taxonomy" id="1750518"/>
    <lineage>
        <taxon>Bacteria</taxon>
        <taxon>Pseudomonadati</taxon>
        <taxon>Pseudomonadota</taxon>
        <taxon>Betaproteobacteria</taxon>
        <taxon>Burkholderiales</taxon>
        <taxon>Alcaligenaceae</taxon>
        <taxon>Achromobacter</taxon>
    </lineage>
</organism>
<keyword evidence="5" id="KW-1185">Reference proteome</keyword>
<dbReference type="Gene3D" id="3.40.50.1820">
    <property type="entry name" value="alpha/beta hydrolase"/>
    <property type="match status" value="1"/>
</dbReference>
<dbReference type="AlphaFoldDB" id="A0A4Q1HGS5"/>
<dbReference type="GO" id="GO:0008239">
    <property type="term" value="F:dipeptidyl-peptidase activity"/>
    <property type="evidence" value="ECO:0007669"/>
    <property type="project" value="InterPro"/>
</dbReference>
<feature type="region of interest" description="Disordered" evidence="2">
    <location>
        <begin position="534"/>
        <end position="557"/>
    </location>
</feature>
<comment type="caution">
    <text evidence="4">The sequence shown here is derived from an EMBL/GenBank/DDBJ whole genome shotgun (WGS) entry which is preliminary data.</text>
</comment>
<gene>
    <name evidence="4" type="ORF">C7R54_22880</name>
</gene>
<name>A0A4Q1HGS5_9BURK</name>
<dbReference type="RefSeq" id="WP_129152903.1">
    <property type="nucleotide sequence ID" value="NZ_JBHSDO010000005.1"/>
</dbReference>
<dbReference type="Pfam" id="PF02129">
    <property type="entry name" value="Peptidase_S15"/>
    <property type="match status" value="1"/>
</dbReference>
<dbReference type="InterPro" id="IPR000383">
    <property type="entry name" value="Xaa-Pro-like_dom"/>
</dbReference>
<dbReference type="Gene3D" id="1.10.3020.10">
    <property type="entry name" value="alpha-amino acid ester hydrolase ( Helical cap domain)"/>
    <property type="match status" value="1"/>
</dbReference>
<dbReference type="SMART" id="SM00939">
    <property type="entry name" value="PepX_C"/>
    <property type="match status" value="1"/>
</dbReference>
<evidence type="ECO:0000259" key="3">
    <source>
        <dbReference type="SMART" id="SM00939"/>
    </source>
</evidence>
<dbReference type="PANTHER" id="PTHR43056:SF10">
    <property type="entry name" value="COCE_NOND FAMILY, PUTATIVE (AFU_ORTHOLOGUE AFUA_7G00600)-RELATED"/>
    <property type="match status" value="1"/>
</dbReference>
<accession>A0A4Q1HGS5</accession>
<dbReference type="SUPFAM" id="SSF49785">
    <property type="entry name" value="Galactose-binding domain-like"/>
    <property type="match status" value="1"/>
</dbReference>
<evidence type="ECO:0000313" key="5">
    <source>
        <dbReference type="Proteomes" id="UP000290849"/>
    </source>
</evidence>
<proteinExistence type="predicted"/>
<evidence type="ECO:0000256" key="1">
    <source>
        <dbReference type="ARBA" id="ARBA00022801"/>
    </source>
</evidence>
<evidence type="ECO:0000256" key="2">
    <source>
        <dbReference type="SAM" id="MobiDB-lite"/>
    </source>
</evidence>
<dbReference type="NCBIfam" id="TIGR00976">
    <property type="entry name" value="CocE_NonD"/>
    <property type="match status" value="1"/>
</dbReference>
<feature type="domain" description="Xaa-Pro dipeptidyl-peptidase C-terminal" evidence="3">
    <location>
        <begin position="291"/>
        <end position="530"/>
    </location>
</feature>
<dbReference type="SUPFAM" id="SSF53474">
    <property type="entry name" value="alpha/beta-Hydrolases"/>
    <property type="match status" value="1"/>
</dbReference>
<dbReference type="InterPro" id="IPR013736">
    <property type="entry name" value="Xaa-Pro_dipept_C"/>
</dbReference>
<reference evidence="4 5" key="1">
    <citation type="journal article" date="2017" name="Int. J. Syst. Evol. Microbiol.">
        <title>Achromobacter aloeverae sp. nov., isolated from the root of Aloe vera (L.) Burm.f.</title>
        <authorList>
            <person name="Kuncharoen N."/>
            <person name="Muramatsu Y."/>
            <person name="Shibata C."/>
            <person name="Kamakura Y."/>
            <person name="Nakagawa Y."/>
            <person name="Tanasupawat S."/>
        </authorList>
    </citation>
    <scope>NUCLEOTIDE SEQUENCE [LARGE SCALE GENOMIC DNA]</scope>
    <source>
        <strain evidence="4 5">AVA-1</strain>
    </source>
</reference>
<evidence type="ECO:0000313" key="4">
    <source>
        <dbReference type="EMBL" id="RXN85337.1"/>
    </source>
</evidence>
<protein>
    <recommendedName>
        <fullName evidence="3">Xaa-Pro dipeptidyl-peptidase C-terminal domain-containing protein</fullName>
    </recommendedName>
</protein>
<dbReference type="InterPro" id="IPR029058">
    <property type="entry name" value="AB_hydrolase_fold"/>
</dbReference>
<dbReference type="InterPro" id="IPR008979">
    <property type="entry name" value="Galactose-bd-like_sf"/>
</dbReference>
<sequence>MTARDTEKHDIRIIKGLRIRMRDGVELNVRITRPATPGRYPAVLEYNPYRRLDHAQASFPPAVPYLAEHGYVVVQFDVRGTGSSTGTSTDAYSDDEQQDGYDMVEWAARQDWCTGAVGMIGKSYGATVQWQVAGKAPPHLKAIIVRSGSNDMYEDTAYPGGCRRPWRFEFFAPNMNAYNFAPPDPMLTGADWSRVWQQRLDGSQPWSLNIFRHDTDSGYWRGKSIKGNFQDVGCAVYLIEGWADWYAYAELDAFRELNAPKKVVIGPWGHYYPEEKFALPGPRIDTRIEYLRWFDHWLKGIANGIMDEPPVTVFVRQWQQPSLLTLNEPGHWHSDTNWPPAASRTVGYYLDPASAGLAAQAPEDGAVSYDYRPTVGMASGRVGLGSTSPWGMPTDQRIDDAYAACFTTPPLDAPLALLGQPQAVLFVSSSAEVAYFNVRVCDVAPDGTSRLLSQGGRLATHRAGHDRPEPLAPGEIYELRVTLRDLAYEIAPGHRLRIAVSSADFQNAWPTGMPARNTIHCGAAHPSRVELTLLPAGGPRQDPPSFAPSPHPLPAASEVPKATYTLTHDLAADTVVCTLGATGDGTVRRSDYTVSNRDPARASIVAEVRYRAPHPNMAIDIESNCQTTSTRSEFTHAAQVTIRIEGKVHFQKSWAESVPRNHA</sequence>
<dbReference type="Pfam" id="PF08530">
    <property type="entry name" value="PepX_C"/>
    <property type="match status" value="1"/>
</dbReference>
<dbReference type="PANTHER" id="PTHR43056">
    <property type="entry name" value="PEPTIDASE S9 PROLYL OLIGOPEPTIDASE"/>
    <property type="match status" value="1"/>
</dbReference>
<dbReference type="Proteomes" id="UP000290849">
    <property type="component" value="Unassembled WGS sequence"/>
</dbReference>
<dbReference type="InterPro" id="IPR050585">
    <property type="entry name" value="Xaa-Pro_dipeptidyl-ppase/CocE"/>
</dbReference>
<dbReference type="Gene3D" id="2.60.120.260">
    <property type="entry name" value="Galactose-binding domain-like"/>
    <property type="match status" value="1"/>
</dbReference>
<feature type="compositionally biased region" description="Pro residues" evidence="2">
    <location>
        <begin position="541"/>
        <end position="553"/>
    </location>
</feature>
<dbReference type="OrthoDB" id="9806163at2"/>
<dbReference type="InterPro" id="IPR005674">
    <property type="entry name" value="CocE/Ser_esterase"/>
</dbReference>